<feature type="transmembrane region" description="Helical" evidence="9">
    <location>
        <begin position="171"/>
        <end position="192"/>
    </location>
</feature>
<feature type="transmembrane region" description="Helical" evidence="9">
    <location>
        <begin position="204"/>
        <end position="227"/>
    </location>
</feature>
<dbReference type="InterPro" id="IPR035906">
    <property type="entry name" value="MetI-like_sf"/>
</dbReference>
<proteinExistence type="inferred from homology"/>
<protein>
    <submittedName>
        <fullName evidence="11">Amino acid ABC transporter permease</fullName>
    </submittedName>
</protein>
<evidence type="ECO:0000256" key="2">
    <source>
        <dbReference type="ARBA" id="ARBA00010072"/>
    </source>
</evidence>
<dbReference type="PROSITE" id="PS50928">
    <property type="entry name" value="ABC_TM1"/>
    <property type="match status" value="1"/>
</dbReference>
<dbReference type="InterPro" id="IPR043429">
    <property type="entry name" value="ArtM/GltK/GlnP/TcyL/YhdX-like"/>
</dbReference>
<keyword evidence="7 9" id="KW-1133">Transmembrane helix</keyword>
<dbReference type="Gene3D" id="1.10.3720.10">
    <property type="entry name" value="MetI-like"/>
    <property type="match status" value="1"/>
</dbReference>
<evidence type="ECO:0000256" key="6">
    <source>
        <dbReference type="ARBA" id="ARBA00022970"/>
    </source>
</evidence>
<comment type="similarity">
    <text evidence="2">Belongs to the binding-protein-dependent transport system permease family. HisMQ subfamily.</text>
</comment>
<evidence type="ECO:0000259" key="10">
    <source>
        <dbReference type="PROSITE" id="PS50928"/>
    </source>
</evidence>
<keyword evidence="12" id="KW-1185">Reference proteome</keyword>
<feature type="transmembrane region" description="Helical" evidence="9">
    <location>
        <begin position="120"/>
        <end position="141"/>
    </location>
</feature>
<feature type="transmembrane region" description="Helical" evidence="9">
    <location>
        <begin position="12"/>
        <end position="30"/>
    </location>
</feature>
<keyword evidence="5 9" id="KW-0812">Transmembrane</keyword>
<dbReference type="PANTHER" id="PTHR30614:SF37">
    <property type="entry name" value="AMINO-ACID ABC TRANSPORTER PERMEASE PROTEIN YHDX-RELATED"/>
    <property type="match status" value="1"/>
</dbReference>
<evidence type="ECO:0000313" key="12">
    <source>
        <dbReference type="Proteomes" id="UP000242175"/>
    </source>
</evidence>
<evidence type="ECO:0000256" key="7">
    <source>
        <dbReference type="ARBA" id="ARBA00022989"/>
    </source>
</evidence>
<dbReference type="NCBIfam" id="TIGR01726">
    <property type="entry name" value="HEQRo_perm_3TM"/>
    <property type="match status" value="1"/>
</dbReference>
<dbReference type="OrthoDB" id="9808531at2"/>
<feature type="transmembrane region" description="Helical" evidence="9">
    <location>
        <begin position="247"/>
        <end position="267"/>
    </location>
</feature>
<dbReference type="KEGG" id="pmai:CF386_06390"/>
<keyword evidence="3 9" id="KW-0813">Transport</keyword>
<dbReference type="EMBL" id="CP022355">
    <property type="protein sequence ID" value="ASK78656.1"/>
    <property type="molecule type" value="Genomic_DNA"/>
</dbReference>
<evidence type="ECO:0000256" key="5">
    <source>
        <dbReference type="ARBA" id="ARBA00022692"/>
    </source>
</evidence>
<reference evidence="11 12" key="1">
    <citation type="journal article" date="2016" name="Int. J. Syst. Evol. Microbiol.">
        <title>Paraphotobacterium marinum gen. nov., sp. nov., a member of the family Vibrionaceae, isolated from surface seawater.</title>
        <authorList>
            <person name="Huang Z."/>
            <person name="Dong C."/>
            <person name="Shao Z."/>
        </authorList>
    </citation>
    <scope>NUCLEOTIDE SEQUENCE [LARGE SCALE GENOMIC DNA]</scope>
    <source>
        <strain evidence="11 12">NSCS20N07D</strain>
    </source>
</reference>
<comment type="subcellular location">
    <subcellularLocation>
        <location evidence="1">Cell inner membrane</location>
        <topology evidence="1">Multi-pass membrane protein</topology>
    </subcellularLocation>
    <subcellularLocation>
        <location evidence="9">Cell membrane</location>
        <topology evidence="9">Multi-pass membrane protein</topology>
    </subcellularLocation>
</comment>
<keyword evidence="8 9" id="KW-0472">Membrane</keyword>
<dbReference type="Pfam" id="PF00528">
    <property type="entry name" value="BPD_transp_1"/>
    <property type="match status" value="1"/>
</dbReference>
<gene>
    <name evidence="11" type="ORF">CF386_06390</name>
</gene>
<dbReference type="SUPFAM" id="SSF161098">
    <property type="entry name" value="MetI-like"/>
    <property type="match status" value="1"/>
</dbReference>
<evidence type="ECO:0000256" key="8">
    <source>
        <dbReference type="ARBA" id="ARBA00023136"/>
    </source>
</evidence>
<keyword evidence="4" id="KW-1003">Cell membrane</keyword>
<dbReference type="AlphaFoldDB" id="A0A220VEK3"/>
<dbReference type="GO" id="GO:0022857">
    <property type="term" value="F:transmembrane transporter activity"/>
    <property type="evidence" value="ECO:0007669"/>
    <property type="project" value="InterPro"/>
</dbReference>
<keyword evidence="6" id="KW-0029">Amino-acid transport</keyword>
<dbReference type="InterPro" id="IPR010065">
    <property type="entry name" value="AA_ABC_transptr_permease_3TM"/>
</dbReference>
<feature type="transmembrane region" description="Helical" evidence="9">
    <location>
        <begin position="74"/>
        <end position="99"/>
    </location>
</feature>
<dbReference type="PANTHER" id="PTHR30614">
    <property type="entry name" value="MEMBRANE COMPONENT OF AMINO ACID ABC TRANSPORTER"/>
    <property type="match status" value="1"/>
</dbReference>
<dbReference type="Proteomes" id="UP000242175">
    <property type="component" value="Chromosome large"/>
</dbReference>
<accession>A0A220VEK3</accession>
<evidence type="ECO:0000313" key="11">
    <source>
        <dbReference type="EMBL" id="ASK78656.1"/>
    </source>
</evidence>
<feature type="domain" description="ABC transmembrane type-1" evidence="10">
    <location>
        <begin position="78"/>
        <end position="371"/>
    </location>
</feature>
<name>A0A220VEK3_9GAMM</name>
<organism evidence="11 12">
    <name type="scientific">Paraphotobacterium marinum</name>
    <dbReference type="NCBI Taxonomy" id="1755811"/>
    <lineage>
        <taxon>Bacteria</taxon>
        <taxon>Pseudomonadati</taxon>
        <taxon>Pseudomonadota</taxon>
        <taxon>Gammaproteobacteria</taxon>
        <taxon>Vibrionales</taxon>
        <taxon>Vibrionaceae</taxon>
        <taxon>Paraphotobacterium</taxon>
    </lineage>
</organism>
<evidence type="ECO:0000256" key="4">
    <source>
        <dbReference type="ARBA" id="ARBA00022475"/>
    </source>
</evidence>
<evidence type="ECO:0000256" key="1">
    <source>
        <dbReference type="ARBA" id="ARBA00004429"/>
    </source>
</evidence>
<feature type="transmembrane region" description="Helical" evidence="9">
    <location>
        <begin position="352"/>
        <end position="374"/>
    </location>
</feature>
<dbReference type="CDD" id="cd06261">
    <property type="entry name" value="TM_PBP2"/>
    <property type="match status" value="1"/>
</dbReference>
<evidence type="ECO:0000256" key="9">
    <source>
        <dbReference type="RuleBase" id="RU363032"/>
    </source>
</evidence>
<sequence>MKLIYNQKARAIFFQIICVIIICYFFYYILNNTFSNLSSRGITTGFDFLSEKSGFGISQSLIDYSENNTYGDTFLVGLLNTVLVSILGIFFATILGFLIGITKMSNNWLLKKLATCYIEIFRNVPLLLQIFFWYFAVLQTLPSPRNSFNVGESVFLNVRGLYLPSLDIINGYQVLLFSIFISFILIFIWYKYVHYYKNKTGKEVPALLISLFILICIPLISIFTFNIDINVTKPILKGFNFSGGISLLPELTALLIALSLYTASFIAEIVRSGITSISLGQWEAAYSIGLKKNKILKLIIIPQALRVIIPPLTSQYLNLTKNSSLAMAIGYPDLVSVFAGTTLNQTGQAIEIIFMTMGVYLTLSLLTSVIMNIYNKKISLIER</sequence>
<dbReference type="GO" id="GO:0006865">
    <property type="term" value="P:amino acid transport"/>
    <property type="evidence" value="ECO:0007669"/>
    <property type="project" value="UniProtKB-KW"/>
</dbReference>
<dbReference type="GO" id="GO:0043190">
    <property type="term" value="C:ATP-binding cassette (ABC) transporter complex"/>
    <property type="evidence" value="ECO:0007669"/>
    <property type="project" value="InterPro"/>
</dbReference>
<dbReference type="InterPro" id="IPR000515">
    <property type="entry name" value="MetI-like"/>
</dbReference>
<evidence type="ECO:0000256" key="3">
    <source>
        <dbReference type="ARBA" id="ARBA00022448"/>
    </source>
</evidence>